<evidence type="ECO:0000313" key="2">
    <source>
        <dbReference type="EMBL" id="MBW0466913.1"/>
    </source>
</evidence>
<name>A0A9Q3GGS1_9BASI</name>
<accession>A0A9Q3GGS1</accession>
<evidence type="ECO:0000313" key="3">
    <source>
        <dbReference type="Proteomes" id="UP000765509"/>
    </source>
</evidence>
<evidence type="ECO:0000256" key="1">
    <source>
        <dbReference type="SAM" id="MobiDB-lite"/>
    </source>
</evidence>
<gene>
    <name evidence="2" type="ORF">O181_006628</name>
</gene>
<feature type="region of interest" description="Disordered" evidence="1">
    <location>
        <begin position="70"/>
        <end position="92"/>
    </location>
</feature>
<dbReference type="AlphaFoldDB" id="A0A9Q3GGS1"/>
<comment type="caution">
    <text evidence="2">The sequence shown here is derived from an EMBL/GenBank/DDBJ whole genome shotgun (WGS) entry which is preliminary data.</text>
</comment>
<proteinExistence type="predicted"/>
<protein>
    <submittedName>
        <fullName evidence="2">Uncharacterized protein</fullName>
    </submittedName>
</protein>
<sequence>MIKDRAMVQAFDGGYIIPRFDVLKLYIEQDLKAKVLIQKKEFSKPKTQEKKKRYEDESWDEVLKQVKELTQKIKLPPQPEPQPRNKGKESVKEVLNQLKSLSEAVNPQRRNWNNNQ</sequence>
<keyword evidence="3" id="KW-1185">Reference proteome</keyword>
<dbReference type="EMBL" id="AVOT02001431">
    <property type="protein sequence ID" value="MBW0466913.1"/>
    <property type="molecule type" value="Genomic_DNA"/>
</dbReference>
<dbReference type="Proteomes" id="UP000765509">
    <property type="component" value="Unassembled WGS sequence"/>
</dbReference>
<reference evidence="2" key="1">
    <citation type="submission" date="2021-03" db="EMBL/GenBank/DDBJ databases">
        <title>Draft genome sequence of rust myrtle Austropuccinia psidii MF-1, a brazilian biotype.</title>
        <authorList>
            <person name="Quecine M.C."/>
            <person name="Pachon D.M.R."/>
            <person name="Bonatelli M.L."/>
            <person name="Correr F.H."/>
            <person name="Franceschini L.M."/>
            <person name="Leite T.F."/>
            <person name="Margarido G.R.A."/>
            <person name="Almeida C.A."/>
            <person name="Ferrarezi J.A."/>
            <person name="Labate C.A."/>
        </authorList>
    </citation>
    <scope>NUCLEOTIDE SEQUENCE</scope>
    <source>
        <strain evidence="2">MF-1</strain>
    </source>
</reference>
<organism evidence="2 3">
    <name type="scientific">Austropuccinia psidii MF-1</name>
    <dbReference type="NCBI Taxonomy" id="1389203"/>
    <lineage>
        <taxon>Eukaryota</taxon>
        <taxon>Fungi</taxon>
        <taxon>Dikarya</taxon>
        <taxon>Basidiomycota</taxon>
        <taxon>Pucciniomycotina</taxon>
        <taxon>Pucciniomycetes</taxon>
        <taxon>Pucciniales</taxon>
        <taxon>Sphaerophragmiaceae</taxon>
        <taxon>Austropuccinia</taxon>
    </lineage>
</organism>